<evidence type="ECO:0000313" key="2">
    <source>
        <dbReference type="EMBL" id="GAA1702136.1"/>
    </source>
</evidence>
<reference evidence="2 3" key="1">
    <citation type="journal article" date="2019" name="Int. J. Syst. Evol. Microbiol.">
        <title>The Global Catalogue of Microorganisms (GCM) 10K type strain sequencing project: providing services to taxonomists for standard genome sequencing and annotation.</title>
        <authorList>
            <consortium name="The Broad Institute Genomics Platform"/>
            <consortium name="The Broad Institute Genome Sequencing Center for Infectious Disease"/>
            <person name="Wu L."/>
            <person name="Ma J."/>
        </authorList>
    </citation>
    <scope>NUCLEOTIDE SEQUENCE [LARGE SCALE GENOMIC DNA]</scope>
    <source>
        <strain evidence="2 3">JCM 14718</strain>
    </source>
</reference>
<comment type="caution">
    <text evidence="2">The sequence shown here is derived from an EMBL/GenBank/DDBJ whole genome shotgun (WGS) entry which is preliminary data.</text>
</comment>
<keyword evidence="1" id="KW-0732">Signal</keyword>
<accession>A0ABN2IC00</accession>
<sequence length="177" mass="18124">MSTILRRSLHLAILTASAAAVIAAGSPASASALAAGAHVPATIAAPAACSIPANANDGVLKTLKTVGDSRHVTAKVRLAMFETAWVESHANNLGCGTGDSVGVFQQSPSNGWGTKAQCMNVTHAAGKFLDQAIPNSANHPSWTAGHVAQSVQRSAYPDRYDAAQTKANALIARSRTL</sequence>
<dbReference type="PROSITE" id="PS51318">
    <property type="entry name" value="TAT"/>
    <property type="match status" value="1"/>
</dbReference>
<gene>
    <name evidence="2" type="ORF">GCM10009765_59520</name>
</gene>
<dbReference type="InterPro" id="IPR006311">
    <property type="entry name" value="TAT_signal"/>
</dbReference>
<name>A0ABN2IC00_9ACTN</name>
<organism evidence="2 3">
    <name type="scientific">Fodinicola feengrottensis</name>
    <dbReference type="NCBI Taxonomy" id="435914"/>
    <lineage>
        <taxon>Bacteria</taxon>
        <taxon>Bacillati</taxon>
        <taxon>Actinomycetota</taxon>
        <taxon>Actinomycetes</taxon>
        <taxon>Mycobacteriales</taxon>
        <taxon>Fodinicola</taxon>
    </lineage>
</organism>
<dbReference type="EMBL" id="BAAANY010000025">
    <property type="protein sequence ID" value="GAA1702136.1"/>
    <property type="molecule type" value="Genomic_DNA"/>
</dbReference>
<evidence type="ECO:0000256" key="1">
    <source>
        <dbReference type="SAM" id="SignalP"/>
    </source>
</evidence>
<dbReference type="RefSeq" id="WP_163572478.1">
    <property type="nucleotide sequence ID" value="NZ_BAAANY010000025.1"/>
</dbReference>
<proteinExistence type="predicted"/>
<feature type="signal peptide" evidence="1">
    <location>
        <begin position="1"/>
        <end position="34"/>
    </location>
</feature>
<evidence type="ECO:0000313" key="3">
    <source>
        <dbReference type="Proteomes" id="UP001500618"/>
    </source>
</evidence>
<dbReference type="Proteomes" id="UP001500618">
    <property type="component" value="Unassembled WGS sequence"/>
</dbReference>
<keyword evidence="3" id="KW-1185">Reference proteome</keyword>
<protein>
    <submittedName>
        <fullName evidence="2">Uncharacterized protein</fullName>
    </submittedName>
</protein>
<feature type="chain" id="PRO_5046725960" evidence="1">
    <location>
        <begin position="35"/>
        <end position="177"/>
    </location>
</feature>